<evidence type="ECO:0000256" key="6">
    <source>
        <dbReference type="ARBA" id="ARBA00022989"/>
    </source>
</evidence>
<organism evidence="11 12">
    <name type="scientific">Candidatus Fonsibacter lacus</name>
    <dbReference type="NCBI Taxonomy" id="2576439"/>
    <lineage>
        <taxon>Bacteria</taxon>
        <taxon>Pseudomonadati</taxon>
        <taxon>Pseudomonadota</taxon>
        <taxon>Alphaproteobacteria</taxon>
        <taxon>Candidatus Pelagibacterales</taxon>
        <taxon>Candidatus Pelagibacterales incertae sedis</taxon>
        <taxon>Candidatus Fonsibacter</taxon>
    </lineage>
</organism>
<dbReference type="InterPro" id="IPR017850">
    <property type="entry name" value="Alkaline_phosphatase_core_sf"/>
</dbReference>
<dbReference type="NCBIfam" id="NF028537">
    <property type="entry name" value="P_eth_NH2_trans"/>
    <property type="match status" value="1"/>
</dbReference>
<dbReference type="InterPro" id="IPR058130">
    <property type="entry name" value="PEA_transf_C"/>
</dbReference>
<dbReference type="Gene3D" id="3.40.720.10">
    <property type="entry name" value="Alkaline Phosphatase, subunit A"/>
    <property type="match status" value="1"/>
</dbReference>
<evidence type="ECO:0000313" key="12">
    <source>
        <dbReference type="Proteomes" id="UP000747791"/>
    </source>
</evidence>
<dbReference type="GO" id="GO:0009244">
    <property type="term" value="P:lipopolysaccharide core region biosynthetic process"/>
    <property type="evidence" value="ECO:0007669"/>
    <property type="project" value="TreeGrafter"/>
</dbReference>
<evidence type="ECO:0000259" key="10">
    <source>
        <dbReference type="Pfam" id="PF08019"/>
    </source>
</evidence>
<evidence type="ECO:0000256" key="4">
    <source>
        <dbReference type="ARBA" id="ARBA00022679"/>
    </source>
</evidence>
<feature type="transmembrane region" description="Helical" evidence="8">
    <location>
        <begin position="45"/>
        <end position="66"/>
    </location>
</feature>
<comment type="caution">
    <text evidence="11">The sequence shown here is derived from an EMBL/GenBank/DDBJ whole genome shotgun (WGS) entry which is preliminary data.</text>
</comment>
<dbReference type="InterPro" id="IPR000917">
    <property type="entry name" value="Sulfatase_N"/>
</dbReference>
<evidence type="ECO:0000256" key="2">
    <source>
        <dbReference type="ARBA" id="ARBA00022475"/>
    </source>
</evidence>
<evidence type="ECO:0000256" key="7">
    <source>
        <dbReference type="ARBA" id="ARBA00023136"/>
    </source>
</evidence>
<dbReference type="Proteomes" id="UP000747791">
    <property type="component" value="Unassembled WGS sequence"/>
</dbReference>
<evidence type="ECO:0000256" key="8">
    <source>
        <dbReference type="SAM" id="Phobius"/>
    </source>
</evidence>
<evidence type="ECO:0000256" key="1">
    <source>
        <dbReference type="ARBA" id="ARBA00004429"/>
    </source>
</evidence>
<comment type="subcellular location">
    <subcellularLocation>
        <location evidence="1">Cell inner membrane</location>
        <topology evidence="1">Multi-pass membrane protein</topology>
    </subcellularLocation>
</comment>
<sequence length="528" mass="60270">MSFLRKKIKFYYFILLTSLFITFVYNLKFLKILYGNIGFSTFPSIYFFFAIIIAIISTISILLLIFGQKYVLKPLAIFLIILSSILSFYNHQYGVTVDEQMIINTLQTDVKEAMDLMSVGFFIHIFFLGIIPSVIIYFVEIEYGSFKKDLLIRLSSVVTAFLIVAVITFANFKQVSFITRQNNTLNQHITPLYTLTSTYRLAKLSLEGESKFIKLGEDAKILKTGKKTIGIMVVGETARADRFSLNGYQKETNSYLKNKGVFSFKNTISCGTATAYSVPCMFFLNGEKNYTQKKAKNQSNVLDVLSLAGVKTVWVNNNSSCKNVCTRIETLNIITSSGGEDKNTILDEKLLDTTNQILKNNKGDILIVLHTMGSHGPRYYKRFPEKFAKFKPYCNNDTPQNCSKDELNNAFDNTIVYTDYVLSKLIDILKEKKEYNTFMFYASDHGESLGENGIYLHGLPKKIAPKEQTNFAMVLWLSDQIIKNQNINLSKIKNMNNKQLNHDYLPHTLLNLFKVQSSVYKKDLSLVN</sequence>
<reference evidence="11" key="1">
    <citation type="submission" date="2018-10" db="EMBL/GenBank/DDBJ databases">
        <title>Iterative Subtractive Binning of Freshwater Chronoseries Metagenomes Recovers Nearly Complete Genomes from over Four Hundred Novel Species.</title>
        <authorList>
            <person name="Rodriguez-R L.M."/>
            <person name="Tsementzi D."/>
            <person name="Luo C."/>
            <person name="Konstantinidis K.T."/>
        </authorList>
    </citation>
    <scope>NUCLEOTIDE SEQUENCE</scope>
    <source>
        <strain evidence="11">WB8_2A_004</strain>
    </source>
</reference>
<accession>A0A966LXM1</accession>
<keyword evidence="7 8" id="KW-0472">Membrane</keyword>
<feature type="domain" description="Phosphoethanolamine transferase N-terminal" evidence="10">
    <location>
        <begin position="57"/>
        <end position="203"/>
    </location>
</feature>
<feature type="transmembrane region" description="Helical" evidence="8">
    <location>
        <begin position="116"/>
        <end position="139"/>
    </location>
</feature>
<keyword evidence="2" id="KW-1003">Cell membrane</keyword>
<feature type="transmembrane region" description="Helical" evidence="8">
    <location>
        <begin position="151"/>
        <end position="172"/>
    </location>
</feature>
<feature type="domain" description="Sulfatase N-terminal" evidence="9">
    <location>
        <begin position="231"/>
        <end position="514"/>
    </location>
</feature>
<feature type="transmembrane region" description="Helical" evidence="8">
    <location>
        <begin position="71"/>
        <end position="89"/>
    </location>
</feature>
<evidence type="ECO:0000313" key="11">
    <source>
        <dbReference type="EMBL" id="NCU52952.1"/>
    </source>
</evidence>
<keyword evidence="3" id="KW-0997">Cell inner membrane</keyword>
<keyword evidence="5 8" id="KW-0812">Transmembrane</keyword>
<dbReference type="GO" id="GO:0016776">
    <property type="term" value="F:phosphotransferase activity, phosphate group as acceptor"/>
    <property type="evidence" value="ECO:0007669"/>
    <property type="project" value="TreeGrafter"/>
</dbReference>
<protein>
    <submittedName>
        <fullName evidence="11">Phosphoethanolamine--lipid A transferase</fullName>
    </submittedName>
</protein>
<dbReference type="GO" id="GO:0005886">
    <property type="term" value="C:plasma membrane"/>
    <property type="evidence" value="ECO:0007669"/>
    <property type="project" value="UniProtKB-SubCell"/>
</dbReference>
<proteinExistence type="predicted"/>
<dbReference type="InterPro" id="IPR012549">
    <property type="entry name" value="EptA-like_N"/>
</dbReference>
<dbReference type="SUPFAM" id="SSF53649">
    <property type="entry name" value="Alkaline phosphatase-like"/>
    <property type="match status" value="1"/>
</dbReference>
<dbReference type="PANTHER" id="PTHR30443">
    <property type="entry name" value="INNER MEMBRANE PROTEIN"/>
    <property type="match status" value="1"/>
</dbReference>
<keyword evidence="4 11" id="KW-0808">Transferase</keyword>
<dbReference type="AlphaFoldDB" id="A0A966LXM1"/>
<name>A0A966LXM1_9PROT</name>
<evidence type="ECO:0000259" key="9">
    <source>
        <dbReference type="Pfam" id="PF00884"/>
    </source>
</evidence>
<dbReference type="PANTHER" id="PTHR30443:SF0">
    <property type="entry name" value="PHOSPHOETHANOLAMINE TRANSFERASE EPTA"/>
    <property type="match status" value="1"/>
</dbReference>
<keyword evidence="6 8" id="KW-1133">Transmembrane helix</keyword>
<feature type="transmembrane region" description="Helical" evidence="8">
    <location>
        <begin position="12"/>
        <end position="33"/>
    </location>
</feature>
<dbReference type="EMBL" id="RGOB01000023">
    <property type="protein sequence ID" value="NCU52952.1"/>
    <property type="molecule type" value="Genomic_DNA"/>
</dbReference>
<gene>
    <name evidence="11" type="ORF">EBX74_01415</name>
</gene>
<evidence type="ECO:0000256" key="3">
    <source>
        <dbReference type="ARBA" id="ARBA00022519"/>
    </source>
</evidence>
<dbReference type="Pfam" id="PF00884">
    <property type="entry name" value="Sulfatase"/>
    <property type="match status" value="1"/>
</dbReference>
<dbReference type="InterPro" id="IPR040423">
    <property type="entry name" value="PEA_transferase"/>
</dbReference>
<evidence type="ECO:0000256" key="5">
    <source>
        <dbReference type="ARBA" id="ARBA00022692"/>
    </source>
</evidence>
<dbReference type="CDD" id="cd16017">
    <property type="entry name" value="LptA"/>
    <property type="match status" value="1"/>
</dbReference>
<dbReference type="Pfam" id="PF08019">
    <property type="entry name" value="EptA_B_N"/>
    <property type="match status" value="1"/>
</dbReference>